<keyword evidence="2" id="KW-0521">NADP</keyword>
<name>A0A9N9U8V1_9HYPO</name>
<dbReference type="EMBL" id="CABFNO020001387">
    <property type="protein sequence ID" value="CAG9984477.1"/>
    <property type="molecule type" value="Genomic_DNA"/>
</dbReference>
<dbReference type="PANTHER" id="PTHR43477">
    <property type="entry name" value="DIHYDROANTICAPSIN 7-DEHYDROGENASE"/>
    <property type="match status" value="1"/>
</dbReference>
<reference evidence="5" key="1">
    <citation type="submission" date="2019-06" db="EMBL/GenBank/DDBJ databases">
        <authorList>
            <person name="Broberg M."/>
        </authorList>
    </citation>
    <scope>NUCLEOTIDE SEQUENCE [LARGE SCALE GENOMIC DNA]</scope>
</reference>
<dbReference type="AlphaFoldDB" id="A0A9N9U8V1"/>
<dbReference type="CDD" id="cd05233">
    <property type="entry name" value="SDR_c"/>
    <property type="match status" value="1"/>
</dbReference>
<dbReference type="OrthoDB" id="294295at2759"/>
<sequence>MAGFKYLNKLQGKRILILGGSSGIGFAVAQAAVEHGAVVYISSSKQTRLDNAVSRLQTFAKEVGLPSDKIFSKTCDLSNPETLESNITELLEFATTNGKLNHVVLTAGDALNLPVLKDITLAQLHQTSSVRYYSAIFLAKLLPKYVVSHSSSSLTFSSGSKSKRPDPNWSIISSLGGAIEGAVRGFAMDLKPIRVNLIELGIVETEFLEHIPEQVRGALLEKSAKANLLGKVGAPEDVAEAYLYCLKDSFVTGTTIVTDGGMLVGGSE</sequence>
<keyword evidence="3" id="KW-0560">Oxidoreductase</keyword>
<comment type="caution">
    <text evidence="4">The sequence shown here is derived from an EMBL/GenBank/DDBJ whole genome shotgun (WGS) entry which is preliminary data.</text>
</comment>
<evidence type="ECO:0000256" key="1">
    <source>
        <dbReference type="ARBA" id="ARBA00006484"/>
    </source>
</evidence>
<dbReference type="PANTHER" id="PTHR43477:SF1">
    <property type="entry name" value="DIHYDROANTICAPSIN 7-DEHYDROGENASE"/>
    <property type="match status" value="1"/>
</dbReference>
<evidence type="ECO:0000256" key="2">
    <source>
        <dbReference type="ARBA" id="ARBA00022857"/>
    </source>
</evidence>
<dbReference type="SUPFAM" id="SSF51735">
    <property type="entry name" value="NAD(P)-binding Rossmann-fold domains"/>
    <property type="match status" value="1"/>
</dbReference>
<dbReference type="InterPro" id="IPR057571">
    <property type="entry name" value="SDR_PhqE-like"/>
</dbReference>
<comment type="similarity">
    <text evidence="1">Belongs to the short-chain dehydrogenases/reductases (SDR) family.</text>
</comment>
<keyword evidence="5" id="KW-1185">Reference proteome</keyword>
<accession>A0A9N9U8V1</accession>
<protein>
    <submittedName>
        <fullName evidence="4">Uncharacterized protein</fullName>
    </submittedName>
</protein>
<dbReference type="Pfam" id="PF23441">
    <property type="entry name" value="SDR"/>
    <property type="match status" value="1"/>
</dbReference>
<proteinExistence type="inferred from homology"/>
<evidence type="ECO:0000313" key="5">
    <source>
        <dbReference type="Proteomes" id="UP000754883"/>
    </source>
</evidence>
<dbReference type="InterPro" id="IPR051122">
    <property type="entry name" value="SDR_DHRS6-like"/>
</dbReference>
<dbReference type="InterPro" id="IPR002347">
    <property type="entry name" value="SDR_fam"/>
</dbReference>
<reference evidence="4 5" key="2">
    <citation type="submission" date="2021-10" db="EMBL/GenBank/DDBJ databases">
        <authorList>
            <person name="Piombo E."/>
        </authorList>
    </citation>
    <scope>NUCLEOTIDE SEQUENCE [LARGE SCALE GENOMIC DNA]</scope>
</reference>
<dbReference type="PRINTS" id="PR00081">
    <property type="entry name" value="GDHRDH"/>
</dbReference>
<evidence type="ECO:0000256" key="3">
    <source>
        <dbReference type="ARBA" id="ARBA00023002"/>
    </source>
</evidence>
<dbReference type="InterPro" id="IPR036291">
    <property type="entry name" value="NAD(P)-bd_dom_sf"/>
</dbReference>
<dbReference type="GO" id="GO:0016491">
    <property type="term" value="F:oxidoreductase activity"/>
    <property type="evidence" value="ECO:0007669"/>
    <property type="project" value="UniProtKB-KW"/>
</dbReference>
<organism evidence="4 5">
    <name type="scientific">Clonostachys byssicola</name>
    <dbReference type="NCBI Taxonomy" id="160290"/>
    <lineage>
        <taxon>Eukaryota</taxon>
        <taxon>Fungi</taxon>
        <taxon>Dikarya</taxon>
        <taxon>Ascomycota</taxon>
        <taxon>Pezizomycotina</taxon>
        <taxon>Sordariomycetes</taxon>
        <taxon>Hypocreomycetidae</taxon>
        <taxon>Hypocreales</taxon>
        <taxon>Bionectriaceae</taxon>
        <taxon>Clonostachys</taxon>
    </lineage>
</organism>
<evidence type="ECO:0000313" key="4">
    <source>
        <dbReference type="EMBL" id="CAG9984477.1"/>
    </source>
</evidence>
<dbReference type="Gene3D" id="3.40.50.720">
    <property type="entry name" value="NAD(P)-binding Rossmann-like Domain"/>
    <property type="match status" value="1"/>
</dbReference>
<gene>
    <name evidence="4" type="ORF">CBYS24578_00012228</name>
</gene>
<dbReference type="Proteomes" id="UP000754883">
    <property type="component" value="Unassembled WGS sequence"/>
</dbReference>